<sequence>MKYIFDFDDVLFHNTAQFKKHMYSCLEKAGVPHGRPEEHYKEMRGNIFLPKKYISGLLIREKIDKKAEDVYREMLSKTKNFLNIELLKTVKKLGKNNCYLITQGDKKFHQDKIKKSGVAPLFREVVIVPERKKIAIERICRKHKNEEVIFIDDRQKFFDELDLKKCPNLKTILYTGQNLESYFQYLSTT</sequence>
<dbReference type="STRING" id="1618747.UW02_C0001G0028"/>
<evidence type="ECO:0000313" key="1">
    <source>
        <dbReference type="EMBL" id="KKT20115.1"/>
    </source>
</evidence>
<dbReference type="InterPro" id="IPR023214">
    <property type="entry name" value="HAD_sf"/>
</dbReference>
<proteinExistence type="predicted"/>
<reference evidence="1 2" key="1">
    <citation type="journal article" date="2015" name="Nature">
        <title>rRNA introns, odd ribosomes, and small enigmatic genomes across a large radiation of phyla.</title>
        <authorList>
            <person name="Brown C.T."/>
            <person name="Hug L.A."/>
            <person name="Thomas B.C."/>
            <person name="Sharon I."/>
            <person name="Castelle C.J."/>
            <person name="Singh A."/>
            <person name="Wilkins M.J."/>
            <person name="Williams K.H."/>
            <person name="Banfield J.F."/>
        </authorList>
    </citation>
    <scope>NUCLEOTIDE SEQUENCE [LARGE SCALE GENOMIC DNA]</scope>
</reference>
<dbReference type="SUPFAM" id="SSF56784">
    <property type="entry name" value="HAD-like"/>
    <property type="match status" value="1"/>
</dbReference>
<gene>
    <name evidence="1" type="ORF">UW02_C0001G0028</name>
</gene>
<organism evidence="1 2">
    <name type="scientific">Candidatus Nomurabacteria bacterium GW2011_GWB1_43_7</name>
    <dbReference type="NCBI Taxonomy" id="1618747"/>
    <lineage>
        <taxon>Bacteria</taxon>
        <taxon>Candidatus Nomuraibacteriota</taxon>
    </lineage>
</organism>
<evidence type="ECO:0000313" key="2">
    <source>
        <dbReference type="Proteomes" id="UP000034751"/>
    </source>
</evidence>
<name>A0A0G1FCX8_9BACT</name>
<dbReference type="AlphaFoldDB" id="A0A0G1FCX8"/>
<dbReference type="EMBL" id="LCGS01000001">
    <property type="protein sequence ID" value="KKT20115.1"/>
    <property type="molecule type" value="Genomic_DNA"/>
</dbReference>
<dbReference type="Proteomes" id="UP000034751">
    <property type="component" value="Unassembled WGS sequence"/>
</dbReference>
<dbReference type="Gene3D" id="3.40.50.1000">
    <property type="entry name" value="HAD superfamily/HAD-like"/>
    <property type="match status" value="1"/>
</dbReference>
<dbReference type="InterPro" id="IPR041492">
    <property type="entry name" value="HAD_2"/>
</dbReference>
<accession>A0A0G1FCX8</accession>
<dbReference type="Pfam" id="PF13419">
    <property type="entry name" value="HAD_2"/>
    <property type="match status" value="1"/>
</dbReference>
<dbReference type="InterPro" id="IPR036412">
    <property type="entry name" value="HAD-like_sf"/>
</dbReference>
<protein>
    <submittedName>
        <fullName evidence="1">Uncharacterized protein</fullName>
    </submittedName>
</protein>
<comment type="caution">
    <text evidence="1">The sequence shown here is derived from an EMBL/GenBank/DDBJ whole genome shotgun (WGS) entry which is preliminary data.</text>
</comment>